<evidence type="ECO:0000313" key="2">
    <source>
        <dbReference type="Proteomes" id="UP000314294"/>
    </source>
</evidence>
<proteinExistence type="predicted"/>
<reference evidence="1 2" key="1">
    <citation type="submission" date="2019-03" db="EMBL/GenBank/DDBJ databases">
        <title>First draft genome of Liparis tanakae, snailfish: a comprehensive survey of snailfish specific genes.</title>
        <authorList>
            <person name="Kim W."/>
            <person name="Song I."/>
            <person name="Jeong J.-H."/>
            <person name="Kim D."/>
            <person name="Kim S."/>
            <person name="Ryu S."/>
            <person name="Song J.Y."/>
            <person name="Lee S.K."/>
        </authorList>
    </citation>
    <scope>NUCLEOTIDE SEQUENCE [LARGE SCALE GENOMIC DNA]</scope>
    <source>
        <tissue evidence="1">Muscle</tissue>
    </source>
</reference>
<accession>A0A4Z2GAR7</accession>
<sequence length="60" mass="6642">MNIVSSLGGSLPSCPRRARRVGASLRRVSGLLVLYHHVPLYHRAANCLEQLSAQNDRSEK</sequence>
<evidence type="ECO:0000313" key="1">
    <source>
        <dbReference type="EMBL" id="TNN50706.1"/>
    </source>
</evidence>
<name>A0A4Z2GAR7_9TELE</name>
<dbReference type="AlphaFoldDB" id="A0A4Z2GAR7"/>
<organism evidence="1 2">
    <name type="scientific">Liparis tanakae</name>
    <name type="common">Tanaka's snailfish</name>
    <dbReference type="NCBI Taxonomy" id="230148"/>
    <lineage>
        <taxon>Eukaryota</taxon>
        <taxon>Metazoa</taxon>
        <taxon>Chordata</taxon>
        <taxon>Craniata</taxon>
        <taxon>Vertebrata</taxon>
        <taxon>Euteleostomi</taxon>
        <taxon>Actinopterygii</taxon>
        <taxon>Neopterygii</taxon>
        <taxon>Teleostei</taxon>
        <taxon>Neoteleostei</taxon>
        <taxon>Acanthomorphata</taxon>
        <taxon>Eupercaria</taxon>
        <taxon>Perciformes</taxon>
        <taxon>Cottioidei</taxon>
        <taxon>Cottales</taxon>
        <taxon>Liparidae</taxon>
        <taxon>Liparis</taxon>
    </lineage>
</organism>
<dbReference type="EMBL" id="SRLO01000608">
    <property type="protein sequence ID" value="TNN50706.1"/>
    <property type="molecule type" value="Genomic_DNA"/>
</dbReference>
<dbReference type="Proteomes" id="UP000314294">
    <property type="component" value="Unassembled WGS sequence"/>
</dbReference>
<protein>
    <submittedName>
        <fullName evidence="1">Uncharacterized protein</fullName>
    </submittedName>
</protein>
<dbReference type="OrthoDB" id="45365at2759"/>
<keyword evidence="2" id="KW-1185">Reference proteome</keyword>
<comment type="caution">
    <text evidence="1">The sequence shown here is derived from an EMBL/GenBank/DDBJ whole genome shotgun (WGS) entry which is preliminary data.</text>
</comment>
<gene>
    <name evidence="1" type="ORF">EYF80_039095</name>
</gene>